<dbReference type="Gene3D" id="1.25.40.10">
    <property type="entry name" value="Tetratricopeptide repeat domain"/>
    <property type="match status" value="4"/>
</dbReference>
<dbReference type="Proteomes" id="UP000238634">
    <property type="component" value="Unassembled WGS sequence"/>
</dbReference>
<evidence type="ECO:0000256" key="1">
    <source>
        <dbReference type="ARBA" id="ARBA00022737"/>
    </source>
</evidence>
<comment type="caution">
    <text evidence="4">The sequence shown here is derived from an EMBL/GenBank/DDBJ whole genome shotgun (WGS) entry which is preliminary data.</text>
</comment>
<evidence type="ECO:0000256" key="3">
    <source>
        <dbReference type="PROSITE-ProRule" id="PRU00339"/>
    </source>
</evidence>
<feature type="repeat" description="TPR" evidence="3">
    <location>
        <begin position="187"/>
        <end position="220"/>
    </location>
</feature>
<evidence type="ECO:0000313" key="5">
    <source>
        <dbReference type="Proteomes" id="UP000238634"/>
    </source>
</evidence>
<evidence type="ECO:0000313" key="4">
    <source>
        <dbReference type="EMBL" id="PSB14869.1"/>
    </source>
</evidence>
<keyword evidence="5" id="KW-1185">Reference proteome</keyword>
<dbReference type="GO" id="GO:0009279">
    <property type="term" value="C:cell outer membrane"/>
    <property type="evidence" value="ECO:0007669"/>
    <property type="project" value="TreeGrafter"/>
</dbReference>
<dbReference type="EMBL" id="PVWG01000075">
    <property type="protein sequence ID" value="PSB14869.1"/>
    <property type="molecule type" value="Genomic_DNA"/>
</dbReference>
<dbReference type="AlphaFoldDB" id="A0A2T1D2Z4"/>
<dbReference type="InterPro" id="IPR050498">
    <property type="entry name" value="Ycf3"/>
</dbReference>
<dbReference type="PANTHER" id="PTHR44858:SF1">
    <property type="entry name" value="UDP-N-ACETYLGLUCOSAMINE--PEPTIDE N-ACETYLGLUCOSAMINYLTRANSFERASE SPINDLY-RELATED"/>
    <property type="match status" value="1"/>
</dbReference>
<organism evidence="4 5">
    <name type="scientific">Phormidesmis priestleyi ULC007</name>
    <dbReference type="NCBI Taxonomy" id="1920490"/>
    <lineage>
        <taxon>Bacteria</taxon>
        <taxon>Bacillati</taxon>
        <taxon>Cyanobacteriota</taxon>
        <taxon>Cyanophyceae</taxon>
        <taxon>Leptolyngbyales</taxon>
        <taxon>Leptolyngbyaceae</taxon>
        <taxon>Phormidesmis</taxon>
    </lineage>
</organism>
<dbReference type="SMART" id="SM00028">
    <property type="entry name" value="TPR"/>
    <property type="match status" value="5"/>
</dbReference>
<name>A0A2T1D2Z4_9CYAN</name>
<evidence type="ECO:0000256" key="2">
    <source>
        <dbReference type="ARBA" id="ARBA00022803"/>
    </source>
</evidence>
<dbReference type="InterPro" id="IPR011990">
    <property type="entry name" value="TPR-like_helical_dom_sf"/>
</dbReference>
<feature type="repeat" description="TPR" evidence="3">
    <location>
        <begin position="145"/>
        <end position="178"/>
    </location>
</feature>
<protein>
    <submittedName>
        <fullName evidence="4">Tetratricopeptide repeat protein</fullName>
    </submittedName>
</protein>
<gene>
    <name evidence="4" type="ORF">C7B65_25745</name>
</gene>
<sequence length="275" mass="30842">MSFGAGGSKDNLNLALNDYTEVIRLDKNSFQAYVDRSMLYSVQGESDLALNDLNKVIQIWEDNQKFSSQSTTPKKITFANILNSENNKTIIDAYHLRGRIYAIHNNYDSAVADLTKAIELYQNKERVDLLSQFPLANNGIAPSFASPYYTRGVIYSARKEFDRAISDFTEALKLRQTLKLPPDENMYLIYFSRGSAYGSKGSNDQAISDLTQAINLAPTINPKLDLTSAYFVRGAAYFNKGDRSNAITDLKQAKLSNDPGMRKGAEDLLQKLERN</sequence>
<dbReference type="GO" id="GO:0046813">
    <property type="term" value="P:receptor-mediated virion attachment to host cell"/>
    <property type="evidence" value="ECO:0007669"/>
    <property type="project" value="TreeGrafter"/>
</dbReference>
<dbReference type="STRING" id="1920490.GCA_001895925_05377"/>
<dbReference type="InterPro" id="IPR019734">
    <property type="entry name" value="TPR_rpt"/>
</dbReference>
<dbReference type="SUPFAM" id="SSF48452">
    <property type="entry name" value="TPR-like"/>
    <property type="match status" value="2"/>
</dbReference>
<dbReference type="Pfam" id="PF13181">
    <property type="entry name" value="TPR_8"/>
    <property type="match status" value="4"/>
</dbReference>
<dbReference type="RefSeq" id="WP_073074792.1">
    <property type="nucleotide sequence ID" value="NZ_MPPI01000046.1"/>
</dbReference>
<reference evidence="4 5" key="1">
    <citation type="submission" date="2018-02" db="EMBL/GenBank/DDBJ databases">
        <authorList>
            <person name="Cohen D.B."/>
            <person name="Kent A.D."/>
        </authorList>
    </citation>
    <scope>NUCLEOTIDE SEQUENCE [LARGE SCALE GENOMIC DNA]</scope>
    <source>
        <strain evidence="4 5">ULC007</strain>
    </source>
</reference>
<proteinExistence type="predicted"/>
<keyword evidence="1" id="KW-0677">Repeat</keyword>
<dbReference type="PROSITE" id="PS50005">
    <property type="entry name" value="TPR"/>
    <property type="match status" value="3"/>
</dbReference>
<accession>A0A2T1D2Z4</accession>
<keyword evidence="2 3" id="KW-0802">TPR repeat</keyword>
<feature type="repeat" description="TPR" evidence="3">
    <location>
        <begin position="91"/>
        <end position="124"/>
    </location>
</feature>
<reference evidence="4 5" key="2">
    <citation type="submission" date="2018-03" db="EMBL/GenBank/DDBJ databases">
        <title>The ancient ancestry and fast evolution of plastids.</title>
        <authorList>
            <person name="Moore K.R."/>
            <person name="Magnabosco C."/>
            <person name="Momper L."/>
            <person name="Gold D.A."/>
            <person name="Bosak T."/>
            <person name="Fournier G.P."/>
        </authorList>
    </citation>
    <scope>NUCLEOTIDE SEQUENCE [LARGE SCALE GENOMIC DNA]</scope>
    <source>
        <strain evidence="4 5">ULC007</strain>
    </source>
</reference>
<dbReference type="PANTHER" id="PTHR44858">
    <property type="entry name" value="TETRATRICOPEPTIDE REPEAT PROTEIN 6"/>
    <property type="match status" value="1"/>
</dbReference>
<dbReference type="OrthoDB" id="508816at2"/>